<dbReference type="AlphaFoldDB" id="U4V984"/>
<evidence type="ECO:0000256" key="1">
    <source>
        <dbReference type="SAM" id="MobiDB-lite"/>
    </source>
</evidence>
<sequence>MLRHLDESKDGDEGNPRAPSCKKAVLAAPPRASKTNQSD</sequence>
<gene>
    <name evidence="2" type="ORF">Q644_03040</name>
</gene>
<dbReference type="EMBL" id="ASXJ01000153">
    <property type="protein sequence ID" value="ERM01578.1"/>
    <property type="molecule type" value="Genomic_DNA"/>
</dbReference>
<name>U4V984_9HYPH</name>
<organism evidence="2 3">
    <name type="scientific">Brucella intermedia 229E</name>
    <dbReference type="NCBI Taxonomy" id="1337887"/>
    <lineage>
        <taxon>Bacteria</taxon>
        <taxon>Pseudomonadati</taxon>
        <taxon>Pseudomonadota</taxon>
        <taxon>Alphaproteobacteria</taxon>
        <taxon>Hyphomicrobiales</taxon>
        <taxon>Brucellaceae</taxon>
        <taxon>Brucella/Ochrobactrum group</taxon>
        <taxon>Brucella</taxon>
    </lineage>
</organism>
<dbReference type="Proteomes" id="UP000016842">
    <property type="component" value="Unassembled WGS sequence"/>
</dbReference>
<accession>U4V984</accession>
<evidence type="ECO:0000313" key="2">
    <source>
        <dbReference type="EMBL" id="ERM01578.1"/>
    </source>
</evidence>
<feature type="region of interest" description="Disordered" evidence="1">
    <location>
        <begin position="1"/>
        <end position="39"/>
    </location>
</feature>
<proteinExistence type="predicted"/>
<feature type="compositionally biased region" description="Basic and acidic residues" evidence="1">
    <location>
        <begin position="1"/>
        <end position="15"/>
    </location>
</feature>
<protein>
    <submittedName>
        <fullName evidence="2">Uncharacterized protein</fullName>
    </submittedName>
</protein>
<comment type="caution">
    <text evidence="2">The sequence shown here is derived from an EMBL/GenBank/DDBJ whole genome shotgun (WGS) entry which is preliminary data.</text>
</comment>
<reference evidence="2 3" key="1">
    <citation type="journal article" date="2014" name="FEMS Microbiol. Lett.">
        <title>Genome sequencing analysis reveals virulence-related gene content of Ochrobactrum intermedium strain 229E, a urease-positive strain isolated from the human gastric niche.</title>
        <authorList>
            <person name="Kulkarni G.J."/>
            <person name="Shetty S."/>
            <person name="Dharne M.S."/>
            <person name="Shouche Y.S."/>
        </authorList>
    </citation>
    <scope>NUCLEOTIDE SEQUENCE [LARGE SCALE GENOMIC DNA]</scope>
    <source>
        <strain evidence="2 3">229E</strain>
    </source>
</reference>
<evidence type="ECO:0000313" key="3">
    <source>
        <dbReference type="Proteomes" id="UP000016842"/>
    </source>
</evidence>